<proteinExistence type="predicted"/>
<keyword evidence="2" id="KW-1185">Reference proteome</keyword>
<comment type="caution">
    <text evidence="1">The sequence shown here is derived from an EMBL/GenBank/DDBJ whole genome shotgun (WGS) entry which is preliminary data.</text>
</comment>
<organism evidence="1 2">
    <name type="scientific">Mytilus edulis</name>
    <name type="common">Blue mussel</name>
    <dbReference type="NCBI Taxonomy" id="6550"/>
    <lineage>
        <taxon>Eukaryota</taxon>
        <taxon>Metazoa</taxon>
        <taxon>Spiralia</taxon>
        <taxon>Lophotrochozoa</taxon>
        <taxon>Mollusca</taxon>
        <taxon>Bivalvia</taxon>
        <taxon>Autobranchia</taxon>
        <taxon>Pteriomorphia</taxon>
        <taxon>Mytilida</taxon>
        <taxon>Mytiloidea</taxon>
        <taxon>Mytilidae</taxon>
        <taxon>Mytilinae</taxon>
        <taxon>Mytilus</taxon>
    </lineage>
</organism>
<dbReference type="Proteomes" id="UP000683360">
    <property type="component" value="Unassembled WGS sequence"/>
</dbReference>
<protein>
    <submittedName>
        <fullName evidence="1">Uncharacterized protein</fullName>
    </submittedName>
</protein>
<dbReference type="EMBL" id="CAJPWZ010001218">
    <property type="protein sequence ID" value="CAG2210036.1"/>
    <property type="molecule type" value="Genomic_DNA"/>
</dbReference>
<sequence length="175" mass="20818">MKKMPKLQVMTPEIRQAITDKKNAYYDWKQNNRPNDPNNQWLQKKKVTTCNLRKECRLTLAKQQLERKSELINAKNTFEEQDIELERQLYTLNGRIREINKRIGSHSPEFSSDISNTSKYHCGKDRKLKTTRNYEFGLYQDGIHPGELLAKNWLKKISEQAKRDCWETVHKPPLK</sequence>
<evidence type="ECO:0000313" key="2">
    <source>
        <dbReference type="Proteomes" id="UP000683360"/>
    </source>
</evidence>
<name>A0A8S3RUI9_MYTED</name>
<accession>A0A8S3RUI9</accession>
<reference evidence="1" key="1">
    <citation type="submission" date="2021-03" db="EMBL/GenBank/DDBJ databases">
        <authorList>
            <person name="Bekaert M."/>
        </authorList>
    </citation>
    <scope>NUCLEOTIDE SEQUENCE</scope>
</reference>
<gene>
    <name evidence="1" type="ORF">MEDL_24149</name>
</gene>
<dbReference type="AlphaFoldDB" id="A0A8S3RUI9"/>
<evidence type="ECO:0000313" key="1">
    <source>
        <dbReference type="EMBL" id="CAG2210036.1"/>
    </source>
</evidence>